<dbReference type="EMBL" id="GBXM01109089">
    <property type="protein sequence ID" value="JAG99487.1"/>
    <property type="molecule type" value="Transcribed_RNA"/>
</dbReference>
<protein>
    <submittedName>
        <fullName evidence="1">Uncharacterized protein</fullName>
    </submittedName>
</protein>
<sequence length="18" mass="2431">MKIEGWYYKYFVPFFFKH</sequence>
<dbReference type="AlphaFoldDB" id="A0A0E9P6F9"/>
<organism evidence="1">
    <name type="scientific">Anguilla anguilla</name>
    <name type="common">European freshwater eel</name>
    <name type="synonym">Muraena anguilla</name>
    <dbReference type="NCBI Taxonomy" id="7936"/>
    <lineage>
        <taxon>Eukaryota</taxon>
        <taxon>Metazoa</taxon>
        <taxon>Chordata</taxon>
        <taxon>Craniata</taxon>
        <taxon>Vertebrata</taxon>
        <taxon>Euteleostomi</taxon>
        <taxon>Actinopterygii</taxon>
        <taxon>Neopterygii</taxon>
        <taxon>Teleostei</taxon>
        <taxon>Anguilliformes</taxon>
        <taxon>Anguillidae</taxon>
        <taxon>Anguilla</taxon>
    </lineage>
</organism>
<name>A0A0E9P6F9_ANGAN</name>
<accession>A0A0E9P6F9</accession>
<proteinExistence type="predicted"/>
<evidence type="ECO:0000313" key="1">
    <source>
        <dbReference type="EMBL" id="JAG99487.1"/>
    </source>
</evidence>
<reference evidence="1" key="1">
    <citation type="submission" date="2014-11" db="EMBL/GenBank/DDBJ databases">
        <authorList>
            <person name="Amaro Gonzalez C."/>
        </authorList>
    </citation>
    <scope>NUCLEOTIDE SEQUENCE</scope>
</reference>
<reference evidence="1" key="2">
    <citation type="journal article" date="2015" name="Fish Shellfish Immunol.">
        <title>Early steps in the European eel (Anguilla anguilla)-Vibrio vulnificus interaction in the gills: Role of the RtxA13 toxin.</title>
        <authorList>
            <person name="Callol A."/>
            <person name="Pajuelo D."/>
            <person name="Ebbesson L."/>
            <person name="Teles M."/>
            <person name="MacKenzie S."/>
            <person name="Amaro C."/>
        </authorList>
    </citation>
    <scope>NUCLEOTIDE SEQUENCE</scope>
</reference>